<name>T1F2R5_HELRO</name>
<reference evidence="2" key="3">
    <citation type="submission" date="2015-06" db="UniProtKB">
        <authorList>
            <consortium name="EnsemblMetazoa"/>
        </authorList>
    </citation>
    <scope>IDENTIFICATION</scope>
</reference>
<evidence type="ECO:0000313" key="1">
    <source>
        <dbReference type="EMBL" id="ESO07654.1"/>
    </source>
</evidence>
<keyword evidence="3" id="KW-1185">Reference proteome</keyword>
<reference evidence="3" key="1">
    <citation type="submission" date="2012-12" db="EMBL/GenBank/DDBJ databases">
        <authorList>
            <person name="Hellsten U."/>
            <person name="Grimwood J."/>
            <person name="Chapman J.A."/>
            <person name="Shapiro H."/>
            <person name="Aerts A."/>
            <person name="Otillar R.P."/>
            <person name="Terry A.Y."/>
            <person name="Boore J.L."/>
            <person name="Simakov O."/>
            <person name="Marletaz F."/>
            <person name="Cho S.-J."/>
            <person name="Edsinger-Gonzales E."/>
            <person name="Havlak P."/>
            <person name="Kuo D.-H."/>
            <person name="Larsson T."/>
            <person name="Lv J."/>
            <person name="Arendt D."/>
            <person name="Savage R."/>
            <person name="Osoegawa K."/>
            <person name="de Jong P."/>
            <person name="Lindberg D.R."/>
            <person name="Seaver E.C."/>
            <person name="Weisblat D.A."/>
            <person name="Putnam N.H."/>
            <person name="Grigoriev I.V."/>
            <person name="Rokhsar D.S."/>
        </authorList>
    </citation>
    <scope>NUCLEOTIDE SEQUENCE</scope>
</reference>
<gene>
    <name evidence="2" type="primary">20203114</name>
    <name evidence="1" type="ORF">HELRODRAFT_170181</name>
</gene>
<dbReference type="AlphaFoldDB" id="T1F2R5"/>
<protein>
    <submittedName>
        <fullName evidence="1 2">Uncharacterized protein</fullName>
    </submittedName>
</protein>
<dbReference type="EMBL" id="AMQM01003487">
    <property type="status" value="NOT_ANNOTATED_CDS"/>
    <property type="molecule type" value="Genomic_DNA"/>
</dbReference>
<dbReference type="Proteomes" id="UP000015101">
    <property type="component" value="Unassembled WGS sequence"/>
</dbReference>
<organism evidence="2 3">
    <name type="scientific">Helobdella robusta</name>
    <name type="common">Californian leech</name>
    <dbReference type="NCBI Taxonomy" id="6412"/>
    <lineage>
        <taxon>Eukaryota</taxon>
        <taxon>Metazoa</taxon>
        <taxon>Spiralia</taxon>
        <taxon>Lophotrochozoa</taxon>
        <taxon>Annelida</taxon>
        <taxon>Clitellata</taxon>
        <taxon>Hirudinea</taxon>
        <taxon>Rhynchobdellida</taxon>
        <taxon>Glossiphoniidae</taxon>
        <taxon>Helobdella</taxon>
    </lineage>
</organism>
<evidence type="ECO:0000313" key="3">
    <source>
        <dbReference type="Proteomes" id="UP000015101"/>
    </source>
</evidence>
<reference evidence="1 3" key="2">
    <citation type="journal article" date="2013" name="Nature">
        <title>Insights into bilaterian evolution from three spiralian genomes.</title>
        <authorList>
            <person name="Simakov O."/>
            <person name="Marletaz F."/>
            <person name="Cho S.J."/>
            <person name="Edsinger-Gonzales E."/>
            <person name="Havlak P."/>
            <person name="Hellsten U."/>
            <person name="Kuo D.H."/>
            <person name="Larsson T."/>
            <person name="Lv J."/>
            <person name="Arendt D."/>
            <person name="Savage R."/>
            <person name="Osoegawa K."/>
            <person name="de Jong P."/>
            <person name="Grimwood J."/>
            <person name="Chapman J.A."/>
            <person name="Shapiro H."/>
            <person name="Aerts A."/>
            <person name="Otillar R.P."/>
            <person name="Terry A.Y."/>
            <person name="Boore J.L."/>
            <person name="Grigoriev I.V."/>
            <person name="Lindberg D.R."/>
            <person name="Seaver E.C."/>
            <person name="Weisblat D.A."/>
            <person name="Putnam N.H."/>
            <person name="Rokhsar D.S."/>
        </authorList>
    </citation>
    <scope>NUCLEOTIDE SEQUENCE</scope>
</reference>
<proteinExistence type="predicted"/>
<dbReference type="InParanoid" id="T1F2R5"/>
<dbReference type="EMBL" id="KB096183">
    <property type="protein sequence ID" value="ESO07654.1"/>
    <property type="molecule type" value="Genomic_DNA"/>
</dbReference>
<dbReference type="CTD" id="20203114"/>
<dbReference type="HOGENOM" id="CLU_519029_0_0_1"/>
<accession>T1F2R5</accession>
<dbReference type="EnsemblMetazoa" id="HelroT170181">
    <property type="protein sequence ID" value="HelroP170181"/>
    <property type="gene ID" value="HelroG170181"/>
</dbReference>
<evidence type="ECO:0000313" key="2">
    <source>
        <dbReference type="EnsemblMetazoa" id="HelroP170181"/>
    </source>
</evidence>
<dbReference type="RefSeq" id="XP_009014265.1">
    <property type="nucleotide sequence ID" value="XM_009016017.1"/>
</dbReference>
<sequence>MDEEYLYINSEFKNRDIICEENLSIDYHIENFYNKSVEEQSKKDGFTCCSRKNLNTSLPPLNFDFNDDSFNIVGSDIYDKSDNDVIEDLLNCNNKGYNDDNDYLSFNIPAAAESTTNSKVDLSFPSKHFDLFNEDNNDDFESPLINVTDEDVFEKNDVGNNHNNSCLSGVLGHRRTLCPNFYRMKPVAAVSSCGSILRHSASMPNTRLILNHNKNFLSVNKNKHSSVDRDSSKQNHVKLNVNKQNSEVSKSKHYEGTYPALEDHRYYARMKRPESPPPIKKRNFMNSMVHRFDISPANQHITSPIKESKMSILEKFLRARCPLDPNKGSNAALATKGMLNLCIKEQKNNSSNKVLNSKNRDDLNKNNILKKLLTGELEQSEAHELDIKKKVQRDSNKSKVIHEELTDCLSQDKSLINEFNPDIVNIFGDVDNVDGIVTPSTPISSSSSTNNLFSFNPDNILVDGFGLDTGLLVDENKGAVSIGVDPPYWQDDDFQMNSMFEFEENIRQHNRQETITLQHYTNSYL</sequence>
<dbReference type="GeneID" id="20203114"/>
<dbReference type="KEGG" id="hro:HELRODRAFT_170181"/>